<dbReference type="STRING" id="7176.B0W4A4"/>
<dbReference type="InParanoid" id="B0W4A4"/>
<evidence type="ECO:0000313" key="3">
    <source>
        <dbReference type="Proteomes" id="UP000002320"/>
    </source>
</evidence>
<dbReference type="EMBL" id="DS231836">
    <property type="protein sequence ID" value="EDS33189.1"/>
    <property type="molecule type" value="Genomic_DNA"/>
</dbReference>
<sequence>MPGIPTCPISLTTLRTRLPDVGNWNLPHICKEAVTNQNNNQYTNNNNTGPDGTPLGNGLGIAAISSGNYSTNLATAAADAFYQPQSLGALSTVTTATTVTSCGGGGGSGGGGSTPATTQQPLPQQHYLQAAFQQHAQFQHQQQNHQTSLHKFYKQHKKMPAFRGRRGWCGVTSKKKKVPAQQ</sequence>
<reference evidence="2" key="2">
    <citation type="submission" date="2021-02" db="UniProtKB">
        <authorList>
            <consortium name="EnsemblMetazoa"/>
        </authorList>
    </citation>
    <scope>IDENTIFICATION</scope>
    <source>
        <strain evidence="2">JHB</strain>
    </source>
</reference>
<proteinExistence type="predicted"/>
<keyword evidence="3" id="KW-1185">Reference proteome</keyword>
<dbReference type="KEGG" id="cqu:CpipJ_CPIJ002007"/>
<accession>B0W4A4</accession>
<dbReference type="Proteomes" id="UP000002320">
    <property type="component" value="Unassembled WGS sequence"/>
</dbReference>
<evidence type="ECO:0000313" key="1">
    <source>
        <dbReference type="EMBL" id="EDS33189.1"/>
    </source>
</evidence>
<dbReference type="AlphaFoldDB" id="B0W4A4"/>
<reference evidence="1" key="1">
    <citation type="submission" date="2007-03" db="EMBL/GenBank/DDBJ databases">
        <title>Annotation of Culex pipiens quinquefasciatus.</title>
        <authorList>
            <consortium name="The Broad Institute Genome Sequencing Platform"/>
            <person name="Atkinson P.W."/>
            <person name="Hemingway J."/>
            <person name="Christensen B.M."/>
            <person name="Higgs S."/>
            <person name="Kodira C."/>
            <person name="Hannick L."/>
            <person name="Megy K."/>
            <person name="O'Leary S."/>
            <person name="Pearson M."/>
            <person name="Haas B.J."/>
            <person name="Mauceli E."/>
            <person name="Wortman J.R."/>
            <person name="Lee N.H."/>
            <person name="Guigo R."/>
            <person name="Stanke M."/>
            <person name="Alvarado L."/>
            <person name="Amedeo P."/>
            <person name="Antoine C.H."/>
            <person name="Arensburger P."/>
            <person name="Bidwell S.L."/>
            <person name="Crawford M."/>
            <person name="Camaro F."/>
            <person name="Devon K."/>
            <person name="Engels R."/>
            <person name="Hammond M."/>
            <person name="Howarth C."/>
            <person name="Koehrsen M."/>
            <person name="Lawson D."/>
            <person name="Montgomery P."/>
            <person name="Nene V."/>
            <person name="Nusbaum C."/>
            <person name="Puiu D."/>
            <person name="Romero-Severson J."/>
            <person name="Severson D.W."/>
            <person name="Shumway M."/>
            <person name="Sisk P."/>
            <person name="Stolte C."/>
            <person name="Zeng Q."/>
            <person name="Eisenstadt E."/>
            <person name="Fraser-Liggett C."/>
            <person name="Strausberg R."/>
            <person name="Galagan J."/>
            <person name="Birren B."/>
            <person name="Collins F.H."/>
        </authorList>
    </citation>
    <scope>NUCLEOTIDE SEQUENCE [LARGE SCALE GENOMIC DNA]</scope>
    <source>
        <strain evidence="1">JHB</strain>
    </source>
</reference>
<dbReference type="EnsemblMetazoa" id="CPIJ002007-RA">
    <property type="protein sequence ID" value="CPIJ002007-PA"/>
    <property type="gene ID" value="CPIJ002007"/>
</dbReference>
<dbReference type="VEuPathDB" id="VectorBase:CPIJ002007"/>
<gene>
    <name evidence="2" type="primary">6033040</name>
    <name evidence="1" type="ORF">CpipJ_CPIJ002007</name>
</gene>
<dbReference type="OMA" id="WCGCLQV"/>
<dbReference type="eggNOG" id="ENOG502RVPQ">
    <property type="taxonomic scope" value="Eukaryota"/>
</dbReference>
<dbReference type="HOGENOM" id="CLU_1483396_0_0_1"/>
<protein>
    <submittedName>
        <fullName evidence="1 2">Uncharacterized protein</fullName>
    </submittedName>
</protein>
<name>B0W4A4_CULQU</name>
<organism>
    <name type="scientific">Culex quinquefasciatus</name>
    <name type="common">Southern house mosquito</name>
    <name type="synonym">Culex pungens</name>
    <dbReference type="NCBI Taxonomy" id="7176"/>
    <lineage>
        <taxon>Eukaryota</taxon>
        <taxon>Metazoa</taxon>
        <taxon>Ecdysozoa</taxon>
        <taxon>Arthropoda</taxon>
        <taxon>Hexapoda</taxon>
        <taxon>Insecta</taxon>
        <taxon>Pterygota</taxon>
        <taxon>Neoptera</taxon>
        <taxon>Endopterygota</taxon>
        <taxon>Diptera</taxon>
        <taxon>Nematocera</taxon>
        <taxon>Culicoidea</taxon>
        <taxon>Culicidae</taxon>
        <taxon>Culicinae</taxon>
        <taxon>Culicini</taxon>
        <taxon>Culex</taxon>
        <taxon>Culex</taxon>
    </lineage>
</organism>
<evidence type="ECO:0000313" key="2">
    <source>
        <dbReference type="EnsemblMetazoa" id="CPIJ002007-PA"/>
    </source>
</evidence>